<sequence length="302" mass="33555">MGEAKRKREAALNGPCPCGSGETAHLCCFTGKGWQWHKRPAILGLKTLPPAGRVEKCYMKELGSCIGPISGEHIISESVCQVLMGDGEFSISGVPWLEAGETKIIAPPQAKCLCRKHNSSLSPLDSAACYFFASLRSYLEHDTGPRHALLSGHDLERWLLKTAKAAAVSRNLAHGGKRLSGAFARDESILDMLDDPRHWPEGAGLYCTMNIGDLTENSVRFQFQPLTNEDDDIEALAFNIMGFRFVLLLEAHDLTKYPFLRGAKYRPGRIEISYPTSTSWVTLCWDDNKAHELLTAKWLQHR</sequence>
<dbReference type="eggNOG" id="ENOG5033DK2">
    <property type="taxonomic scope" value="Bacteria"/>
</dbReference>
<comment type="caution">
    <text evidence="1">The sequence shown here is derived from an EMBL/GenBank/DDBJ whole genome shotgun (WGS) entry which is preliminary data.</text>
</comment>
<evidence type="ECO:0000313" key="2">
    <source>
        <dbReference type="Proteomes" id="UP000010121"/>
    </source>
</evidence>
<gene>
    <name evidence="1" type="ORF">Rsw2DRAFT_3007</name>
</gene>
<reference evidence="1 2" key="1">
    <citation type="submission" date="2009-08" db="EMBL/GenBank/DDBJ databases">
        <title>The draft genome of Rhodobacter sp. SW2.</title>
        <authorList>
            <consortium name="US DOE Joint Genome Institute (JGI-PGF)"/>
            <person name="Lucas S."/>
            <person name="Copeland A."/>
            <person name="Lapidus A."/>
            <person name="Glavina del Rio T."/>
            <person name="Tice H."/>
            <person name="Bruce D."/>
            <person name="Goodwin L."/>
            <person name="Pitluck S."/>
            <person name="Larimer F."/>
            <person name="Land M.L."/>
            <person name="Hauser L."/>
            <person name="Emerson D."/>
        </authorList>
    </citation>
    <scope>NUCLEOTIDE SEQUENCE [LARGE SCALE GENOMIC DNA]</scope>
    <source>
        <strain evidence="1 2">SW2</strain>
    </source>
</reference>
<evidence type="ECO:0000313" key="1">
    <source>
        <dbReference type="EMBL" id="EEW24028.1"/>
    </source>
</evidence>
<accession>C8S4M9</accession>
<dbReference type="EMBL" id="ACYY01000027">
    <property type="protein sequence ID" value="EEW24028.1"/>
    <property type="molecule type" value="Genomic_DNA"/>
</dbReference>
<organism evidence="1 2">
    <name type="scientific">Rhodobacter ferrooxidans</name>
    <dbReference type="NCBI Taxonomy" id="371731"/>
    <lineage>
        <taxon>Bacteria</taxon>
        <taxon>Pseudomonadati</taxon>
        <taxon>Pseudomonadota</taxon>
        <taxon>Alphaproteobacteria</taxon>
        <taxon>Rhodobacterales</taxon>
        <taxon>Rhodobacter group</taxon>
        <taxon>Rhodobacter</taxon>
    </lineage>
</organism>
<dbReference type="Proteomes" id="UP000010121">
    <property type="component" value="Unassembled WGS sequence"/>
</dbReference>
<keyword evidence="2" id="KW-1185">Reference proteome</keyword>
<proteinExistence type="predicted"/>
<protein>
    <recommendedName>
        <fullName evidence="3">SEC-C motif domain protein</fullName>
    </recommendedName>
</protein>
<name>C8S4M9_9RHOB</name>
<evidence type="ECO:0008006" key="3">
    <source>
        <dbReference type="Google" id="ProtNLM"/>
    </source>
</evidence>
<dbReference type="AlphaFoldDB" id="C8S4M9"/>